<dbReference type="GO" id="GO:0140359">
    <property type="term" value="F:ABC-type transporter activity"/>
    <property type="evidence" value="ECO:0007669"/>
    <property type="project" value="InterPro"/>
</dbReference>
<evidence type="ECO:0000256" key="8">
    <source>
        <dbReference type="SAM" id="Phobius"/>
    </source>
</evidence>
<proteinExistence type="inferred from homology"/>
<dbReference type="Gene3D" id="3.40.50.300">
    <property type="entry name" value="P-loop containing nucleotide triphosphate hydrolases"/>
    <property type="match status" value="1"/>
</dbReference>
<name>A0A7I8J7Y4_SPIIN</name>
<keyword evidence="2" id="KW-0813">Transport</keyword>
<feature type="transmembrane region" description="Helical" evidence="8">
    <location>
        <begin position="146"/>
        <end position="165"/>
    </location>
</feature>
<keyword evidence="5" id="KW-0067">ATP-binding</keyword>
<dbReference type="Gene3D" id="1.20.1560.10">
    <property type="entry name" value="ABC transporter type 1, transmembrane domain"/>
    <property type="match status" value="1"/>
</dbReference>
<evidence type="ECO:0000256" key="2">
    <source>
        <dbReference type="ARBA" id="ARBA00022448"/>
    </source>
</evidence>
<dbReference type="PANTHER" id="PTHR11384">
    <property type="entry name" value="ATP-BINDING CASSETTE, SUB-FAMILY D MEMBER"/>
    <property type="match status" value="1"/>
</dbReference>
<dbReference type="SMART" id="SM00382">
    <property type="entry name" value="AAA"/>
    <property type="match status" value="1"/>
</dbReference>
<comment type="similarity">
    <text evidence="1">Belongs to the ABC transporter superfamily. ABCD family. Peroxisomal fatty acyl CoA transporter (TC 3.A.1.203) subfamily.</text>
</comment>
<dbReference type="CDD" id="cd03223">
    <property type="entry name" value="ABCD_peroxisomal_ALDP"/>
    <property type="match status" value="1"/>
</dbReference>
<dbReference type="Proteomes" id="UP001189122">
    <property type="component" value="Unassembled WGS sequence"/>
</dbReference>
<dbReference type="SUPFAM" id="SSF90123">
    <property type="entry name" value="ABC transporter transmembrane region"/>
    <property type="match status" value="1"/>
</dbReference>
<dbReference type="GO" id="GO:0005524">
    <property type="term" value="F:ATP binding"/>
    <property type="evidence" value="ECO:0007669"/>
    <property type="project" value="UniProtKB-KW"/>
</dbReference>
<dbReference type="InterPro" id="IPR003439">
    <property type="entry name" value="ABC_transporter-like_ATP-bd"/>
</dbReference>
<dbReference type="Pfam" id="PF06472">
    <property type="entry name" value="ABC_membrane_2"/>
    <property type="match status" value="1"/>
</dbReference>
<keyword evidence="6 8" id="KW-1133">Transmembrane helix</keyword>
<accession>A0A7I8J7Y4</accession>
<dbReference type="InterPro" id="IPR036640">
    <property type="entry name" value="ABC1_TM_sf"/>
</dbReference>
<keyword evidence="7 8" id="KW-0472">Membrane</keyword>
<dbReference type="GO" id="GO:0016887">
    <property type="term" value="F:ATP hydrolysis activity"/>
    <property type="evidence" value="ECO:0007669"/>
    <property type="project" value="InterPro"/>
</dbReference>
<feature type="domain" description="ABC transmembrane type-1" evidence="10">
    <location>
        <begin position="80"/>
        <end position="324"/>
    </location>
</feature>
<evidence type="ECO:0000259" key="9">
    <source>
        <dbReference type="PROSITE" id="PS50893"/>
    </source>
</evidence>
<dbReference type="InterPro" id="IPR027417">
    <property type="entry name" value="P-loop_NTPase"/>
</dbReference>
<evidence type="ECO:0000256" key="5">
    <source>
        <dbReference type="ARBA" id="ARBA00022840"/>
    </source>
</evidence>
<feature type="domain" description="ABC transporter" evidence="9">
    <location>
        <begin position="384"/>
        <end position="661"/>
    </location>
</feature>
<evidence type="ECO:0000256" key="7">
    <source>
        <dbReference type="ARBA" id="ARBA00023136"/>
    </source>
</evidence>
<evidence type="ECO:0000256" key="6">
    <source>
        <dbReference type="ARBA" id="ARBA00022989"/>
    </source>
</evidence>
<sequence length="665" mass="75477">MSSSIPSLHALVSHYCSPSPLRFLPNLDRLRSPVADEARENPDIPTLFRRFWKVAAPYWSSEDKTQARLRLDQEQFTKQLLYYLGAFAGGIPVFVLRDYSKDTLSLRWRSWMTSYYMRRYFKNQTFYKIQSQSIIDNPDQRIVDDLSSFTSTALGFALTFFNAAIDLISFSNILYGIYPPLFIVLLVYSIGGTAISVYLGKDLVNLNFMQEKKEADFRYGLVRIRENAESIAFYAGEENEMQLLLRRFSRAFENLSKLLISSRNLDFFTSGYRYLIQILPAAVVAPMYFSGKIEFGVINQSVSAFNHILTDFSLIVYQFQAISAFSAVIDRLGEFDDLLDGTHSSDLLEPENSLEIDFLNRNIGDPSFDQSNGSIPLDERHRLLEIKNMTLQTPRTGRTLIANLNLEINNKDHLLVMGPSGSGKTSLLRALAGLWRSGSGNITFFTRDNGQSQLPVSPDTPPPGLLNEAEENERIENLRPYMVLGTLREQLLYPTWSEDSPATLQSTPSSDILPSSMQLENLQDTSGDLKRPTDDDLLRVLQDVRLGDIVSRFKGLDTTYDWSCVLSLGEQQRLAFARLLLSRPRLILLDESTSALDEPNEAHLYRHIEAAGITYVSIGHRRTLFNFHSKVLYISKSESVDPSYRNWTIEPINQTSDYGQAKASS</sequence>
<dbReference type="SUPFAM" id="SSF52540">
    <property type="entry name" value="P-loop containing nucleoside triphosphate hydrolases"/>
    <property type="match status" value="1"/>
</dbReference>
<dbReference type="AlphaFoldDB" id="A0A7I8J7Y4"/>
<dbReference type="EMBL" id="LR743596">
    <property type="protein sequence ID" value="CAA2626547.1"/>
    <property type="molecule type" value="Genomic_DNA"/>
</dbReference>
<dbReference type="Pfam" id="PF00005">
    <property type="entry name" value="ABC_tran"/>
    <property type="match status" value="1"/>
</dbReference>
<evidence type="ECO:0000313" key="11">
    <source>
        <dbReference type="EMBL" id="CAA2626547.1"/>
    </source>
</evidence>
<dbReference type="PROSITE" id="PS50893">
    <property type="entry name" value="ABC_TRANSPORTER_2"/>
    <property type="match status" value="1"/>
</dbReference>
<dbReference type="InterPro" id="IPR011527">
    <property type="entry name" value="ABC1_TM_dom"/>
</dbReference>
<evidence type="ECO:0000256" key="3">
    <source>
        <dbReference type="ARBA" id="ARBA00022692"/>
    </source>
</evidence>
<dbReference type="InterPro" id="IPR003593">
    <property type="entry name" value="AAA+_ATPase"/>
</dbReference>
<dbReference type="InterPro" id="IPR017871">
    <property type="entry name" value="ABC_transporter-like_CS"/>
</dbReference>
<dbReference type="GO" id="GO:0016020">
    <property type="term" value="C:membrane"/>
    <property type="evidence" value="ECO:0007669"/>
    <property type="project" value="InterPro"/>
</dbReference>
<evidence type="ECO:0000256" key="1">
    <source>
        <dbReference type="ARBA" id="ARBA00008575"/>
    </source>
</evidence>
<protein>
    <submittedName>
        <fullName evidence="11">Uncharacterized protein</fullName>
    </submittedName>
</protein>
<dbReference type="InterPro" id="IPR050835">
    <property type="entry name" value="ABC_transporter_sub-D"/>
</dbReference>
<dbReference type="EMBL" id="CACRZD030000009">
    <property type="protein sequence ID" value="CAA6665855.1"/>
    <property type="molecule type" value="Genomic_DNA"/>
</dbReference>
<keyword evidence="4" id="KW-0547">Nucleotide-binding</keyword>
<gene>
    <name evidence="11" type="ORF">SI7747_09012244</name>
</gene>
<evidence type="ECO:0000256" key="4">
    <source>
        <dbReference type="ARBA" id="ARBA00022741"/>
    </source>
</evidence>
<organism evidence="11">
    <name type="scientific">Spirodela intermedia</name>
    <name type="common">Intermediate duckweed</name>
    <dbReference type="NCBI Taxonomy" id="51605"/>
    <lineage>
        <taxon>Eukaryota</taxon>
        <taxon>Viridiplantae</taxon>
        <taxon>Streptophyta</taxon>
        <taxon>Embryophyta</taxon>
        <taxon>Tracheophyta</taxon>
        <taxon>Spermatophyta</taxon>
        <taxon>Magnoliopsida</taxon>
        <taxon>Liliopsida</taxon>
        <taxon>Araceae</taxon>
        <taxon>Lemnoideae</taxon>
        <taxon>Spirodela</taxon>
    </lineage>
</organism>
<evidence type="ECO:0000313" key="12">
    <source>
        <dbReference type="Proteomes" id="UP001189122"/>
    </source>
</evidence>
<feature type="transmembrane region" description="Helical" evidence="8">
    <location>
        <begin position="177"/>
        <end position="199"/>
    </location>
</feature>
<keyword evidence="12" id="KW-1185">Reference proteome</keyword>
<keyword evidence="3 8" id="KW-0812">Transmembrane</keyword>
<dbReference type="PROSITE" id="PS50929">
    <property type="entry name" value="ABC_TM1F"/>
    <property type="match status" value="1"/>
</dbReference>
<reference evidence="11 12" key="1">
    <citation type="submission" date="2019-12" db="EMBL/GenBank/DDBJ databases">
        <authorList>
            <person name="Scholz U."/>
            <person name="Mascher M."/>
            <person name="Fiebig A."/>
        </authorList>
    </citation>
    <scope>NUCLEOTIDE SEQUENCE</scope>
</reference>
<evidence type="ECO:0000259" key="10">
    <source>
        <dbReference type="PROSITE" id="PS50929"/>
    </source>
</evidence>
<feature type="transmembrane region" description="Helical" evidence="8">
    <location>
        <begin position="80"/>
        <end position="99"/>
    </location>
</feature>
<dbReference type="PANTHER" id="PTHR11384:SF59">
    <property type="entry name" value="LYSOSOMAL COBALAMIN TRANSPORTER ABCD4"/>
    <property type="match status" value="1"/>
</dbReference>
<dbReference type="PROSITE" id="PS00211">
    <property type="entry name" value="ABC_TRANSPORTER_1"/>
    <property type="match status" value="1"/>
</dbReference>